<evidence type="ECO:0008006" key="5">
    <source>
        <dbReference type="Google" id="ProtNLM"/>
    </source>
</evidence>
<evidence type="ECO:0000313" key="3">
    <source>
        <dbReference type="EMBL" id="RPA87214.1"/>
    </source>
</evidence>
<name>A0A3N4IZY7_ASCIM</name>
<gene>
    <name evidence="3" type="ORF">BJ508DRAFT_357654</name>
</gene>
<dbReference type="STRING" id="1160509.A0A3N4IZY7"/>
<feature type="signal peptide" evidence="2">
    <location>
        <begin position="1"/>
        <end position="20"/>
    </location>
</feature>
<dbReference type="AlphaFoldDB" id="A0A3N4IZY7"/>
<dbReference type="Gene3D" id="2.60.120.260">
    <property type="entry name" value="Galactose-binding domain-like"/>
    <property type="match status" value="1"/>
</dbReference>
<evidence type="ECO:0000256" key="2">
    <source>
        <dbReference type="SAM" id="SignalP"/>
    </source>
</evidence>
<keyword evidence="4" id="KW-1185">Reference proteome</keyword>
<dbReference type="EMBL" id="ML119647">
    <property type="protein sequence ID" value="RPA87214.1"/>
    <property type="molecule type" value="Genomic_DNA"/>
</dbReference>
<keyword evidence="2" id="KW-0732">Signal</keyword>
<reference evidence="3 4" key="1">
    <citation type="journal article" date="2018" name="Nat. Ecol. Evol.">
        <title>Pezizomycetes genomes reveal the molecular basis of ectomycorrhizal truffle lifestyle.</title>
        <authorList>
            <person name="Murat C."/>
            <person name="Payen T."/>
            <person name="Noel B."/>
            <person name="Kuo A."/>
            <person name="Morin E."/>
            <person name="Chen J."/>
            <person name="Kohler A."/>
            <person name="Krizsan K."/>
            <person name="Balestrini R."/>
            <person name="Da Silva C."/>
            <person name="Montanini B."/>
            <person name="Hainaut M."/>
            <person name="Levati E."/>
            <person name="Barry K.W."/>
            <person name="Belfiori B."/>
            <person name="Cichocki N."/>
            <person name="Clum A."/>
            <person name="Dockter R.B."/>
            <person name="Fauchery L."/>
            <person name="Guy J."/>
            <person name="Iotti M."/>
            <person name="Le Tacon F."/>
            <person name="Lindquist E.A."/>
            <person name="Lipzen A."/>
            <person name="Malagnac F."/>
            <person name="Mello A."/>
            <person name="Molinier V."/>
            <person name="Miyauchi S."/>
            <person name="Poulain J."/>
            <person name="Riccioni C."/>
            <person name="Rubini A."/>
            <person name="Sitrit Y."/>
            <person name="Splivallo R."/>
            <person name="Traeger S."/>
            <person name="Wang M."/>
            <person name="Zifcakova L."/>
            <person name="Wipf D."/>
            <person name="Zambonelli A."/>
            <person name="Paolocci F."/>
            <person name="Nowrousian M."/>
            <person name="Ottonello S."/>
            <person name="Baldrian P."/>
            <person name="Spatafora J.W."/>
            <person name="Henrissat B."/>
            <person name="Nagy L.G."/>
            <person name="Aury J.M."/>
            <person name="Wincker P."/>
            <person name="Grigoriev I.V."/>
            <person name="Bonfante P."/>
            <person name="Martin F.M."/>
        </authorList>
    </citation>
    <scope>NUCLEOTIDE SEQUENCE [LARGE SCALE GENOMIC DNA]</scope>
    <source>
        <strain evidence="3 4">RN42</strain>
    </source>
</reference>
<proteinExistence type="predicted"/>
<dbReference type="Proteomes" id="UP000275078">
    <property type="component" value="Unassembled WGS sequence"/>
</dbReference>
<evidence type="ECO:0000313" key="4">
    <source>
        <dbReference type="Proteomes" id="UP000275078"/>
    </source>
</evidence>
<accession>A0A3N4IZY7</accession>
<feature type="region of interest" description="Disordered" evidence="1">
    <location>
        <begin position="79"/>
        <end position="109"/>
    </location>
</feature>
<organism evidence="3 4">
    <name type="scientific">Ascobolus immersus RN42</name>
    <dbReference type="NCBI Taxonomy" id="1160509"/>
    <lineage>
        <taxon>Eukaryota</taxon>
        <taxon>Fungi</taxon>
        <taxon>Dikarya</taxon>
        <taxon>Ascomycota</taxon>
        <taxon>Pezizomycotina</taxon>
        <taxon>Pezizomycetes</taxon>
        <taxon>Pezizales</taxon>
        <taxon>Ascobolaceae</taxon>
        <taxon>Ascobolus</taxon>
    </lineage>
</organism>
<evidence type="ECO:0000256" key="1">
    <source>
        <dbReference type="SAM" id="MobiDB-lite"/>
    </source>
</evidence>
<feature type="chain" id="PRO_5017926767" description="CBM-cenC domain-containing protein" evidence="2">
    <location>
        <begin position="21"/>
        <end position="418"/>
    </location>
</feature>
<sequence length="418" mass="43819">MKISVGFVVAFFAAVSSVQASALPEPEPHHDDWRGKASVRTKTVVSTKYVQLKPKTVTQSRCTKTTTKPPFTRIVTVSSCPRHPHHGGKNDKTITKTSTLSIPGPGKVTTVSVPTTTTVVKSSTITIPGAGEITTVSVPTTVVSTLVPEATTVVSTVVEPTTVISTLVEPTTVVEVTTTTITEPTTVVEATTTTITEPTTVVEATTTTITEPTTVVEATTTTITEPTTVVEATTTTITEPTTVVEATTTTVTATATRPVCTLAPAFPNGGFETGDWNTDGWTLNNASGGINWSKPGVVTNEQARTGSQSLKMAATVTNGGFSLGFKKVVAVCPQTEYRFTAYAKALTGSTRGNCQAYVSIDNVPLLISATWPNAWVGGAGFFNSGGRSSIGFRIDVYCTLASGPNEAIYWDDISLEAL</sequence>
<protein>
    <recommendedName>
        <fullName evidence="5">CBM-cenC domain-containing protein</fullName>
    </recommendedName>
</protein>